<comment type="caution">
    <text evidence="9">The sequence shown here is derived from an EMBL/GenBank/DDBJ whole genome shotgun (WGS) entry which is preliminary data.</text>
</comment>
<dbReference type="InterPro" id="IPR035906">
    <property type="entry name" value="MetI-like_sf"/>
</dbReference>
<organism evidence="9 10">
    <name type="scientific">candidate division MSBL1 archaeon SCGC-AAA259D14</name>
    <dbReference type="NCBI Taxonomy" id="1698261"/>
    <lineage>
        <taxon>Archaea</taxon>
        <taxon>Methanobacteriati</taxon>
        <taxon>Methanobacteriota</taxon>
        <taxon>candidate division MSBL1</taxon>
    </lineage>
</organism>
<dbReference type="Gene3D" id="1.10.3720.10">
    <property type="entry name" value="MetI-like"/>
    <property type="match status" value="1"/>
</dbReference>
<keyword evidence="6 7" id="KW-0472">Membrane</keyword>
<accession>A0A133U8W0</accession>
<evidence type="ECO:0000256" key="3">
    <source>
        <dbReference type="ARBA" id="ARBA00022475"/>
    </source>
</evidence>
<evidence type="ECO:0000256" key="7">
    <source>
        <dbReference type="RuleBase" id="RU363032"/>
    </source>
</evidence>
<feature type="transmembrane region" description="Helical" evidence="7">
    <location>
        <begin position="311"/>
        <end position="337"/>
    </location>
</feature>
<dbReference type="SUPFAM" id="SSF161098">
    <property type="entry name" value="MetI-like"/>
    <property type="match status" value="1"/>
</dbReference>
<comment type="subcellular location">
    <subcellularLocation>
        <location evidence="1 7">Cell membrane</location>
        <topology evidence="1 7">Multi-pass membrane protein</topology>
    </subcellularLocation>
</comment>
<dbReference type="InterPro" id="IPR000515">
    <property type="entry name" value="MetI-like"/>
</dbReference>
<dbReference type="AlphaFoldDB" id="A0A133U8W0"/>
<keyword evidence="4 7" id="KW-0812">Transmembrane</keyword>
<keyword evidence="3" id="KW-1003">Cell membrane</keyword>
<feature type="transmembrane region" description="Helical" evidence="7">
    <location>
        <begin position="104"/>
        <end position="125"/>
    </location>
</feature>
<keyword evidence="2 7" id="KW-0813">Transport</keyword>
<evidence type="ECO:0000256" key="2">
    <source>
        <dbReference type="ARBA" id="ARBA00022448"/>
    </source>
</evidence>
<evidence type="ECO:0000313" key="9">
    <source>
        <dbReference type="EMBL" id="KXA90635.1"/>
    </source>
</evidence>
<evidence type="ECO:0000259" key="8">
    <source>
        <dbReference type="PROSITE" id="PS50928"/>
    </source>
</evidence>
<evidence type="ECO:0000256" key="1">
    <source>
        <dbReference type="ARBA" id="ARBA00004651"/>
    </source>
</evidence>
<sequence length="344" mass="38362">MDLRSYIGRRLLLLIPTVLGAIFFIFLLTQFLTPEQRASLYITSAKGAVAIPEVIEKYHLNDPFYVQFYHWIINLLHGNLGYSQAGNMTVAEAFVNFLPASLELFMYSTPIIIWAAIGLGTKSAVNKDEAPDHVSRVASIGGYAMPNFWLGLLLLLIGYGLIGIFGAGRLTTAVETYVTESPEFIRYTKINTIDAIINWDFRVLIDALKHLVLPVATLVVSSWALLTRITRSSMLEVLGKDFITAARAKGLEENTVINKHARRNALISVLTVSGYLVIGLLTGSFIVETIFNYKGIGWFFVYAANQFDFSVITGFTLIFALAIIFVNLIVDILYAYVDPRVRLE</sequence>
<name>A0A133U8W0_9EURY</name>
<protein>
    <recommendedName>
        <fullName evidence="8">ABC transmembrane type-1 domain-containing protein</fullName>
    </recommendedName>
</protein>
<dbReference type="EMBL" id="LHXL01000002">
    <property type="protein sequence ID" value="KXA90635.1"/>
    <property type="molecule type" value="Genomic_DNA"/>
</dbReference>
<dbReference type="GO" id="GO:0005886">
    <property type="term" value="C:plasma membrane"/>
    <property type="evidence" value="ECO:0007669"/>
    <property type="project" value="UniProtKB-SubCell"/>
</dbReference>
<feature type="domain" description="ABC transmembrane type-1" evidence="8">
    <location>
        <begin position="98"/>
        <end position="330"/>
    </location>
</feature>
<comment type="similarity">
    <text evidence="7">Belongs to the binding-protein-dependent transport system permease family.</text>
</comment>
<feature type="transmembrane region" description="Helical" evidence="7">
    <location>
        <begin position="146"/>
        <end position="167"/>
    </location>
</feature>
<dbReference type="PANTHER" id="PTHR43163">
    <property type="entry name" value="DIPEPTIDE TRANSPORT SYSTEM PERMEASE PROTEIN DPPB-RELATED"/>
    <property type="match status" value="1"/>
</dbReference>
<feature type="transmembrane region" description="Helical" evidence="7">
    <location>
        <begin position="12"/>
        <end position="32"/>
    </location>
</feature>
<dbReference type="GO" id="GO:0071916">
    <property type="term" value="F:dipeptide transmembrane transporter activity"/>
    <property type="evidence" value="ECO:0007669"/>
    <property type="project" value="TreeGrafter"/>
</dbReference>
<dbReference type="Pfam" id="PF00528">
    <property type="entry name" value="BPD_transp_1"/>
    <property type="match status" value="1"/>
</dbReference>
<evidence type="ECO:0000256" key="5">
    <source>
        <dbReference type="ARBA" id="ARBA00022989"/>
    </source>
</evidence>
<evidence type="ECO:0000256" key="4">
    <source>
        <dbReference type="ARBA" id="ARBA00022692"/>
    </source>
</evidence>
<evidence type="ECO:0000313" key="10">
    <source>
        <dbReference type="Proteomes" id="UP000070589"/>
    </source>
</evidence>
<feature type="transmembrane region" description="Helical" evidence="7">
    <location>
        <begin position="265"/>
        <end position="291"/>
    </location>
</feature>
<keyword evidence="5 7" id="KW-1133">Transmembrane helix</keyword>
<evidence type="ECO:0000256" key="6">
    <source>
        <dbReference type="ARBA" id="ARBA00023136"/>
    </source>
</evidence>
<dbReference type="PATRIC" id="fig|1698261.3.peg.61"/>
<reference evidence="9 10" key="1">
    <citation type="journal article" date="2016" name="Sci. Rep.">
        <title>Metabolic traits of an uncultured archaeal lineage -MSBL1- from brine pools of the Red Sea.</title>
        <authorList>
            <person name="Mwirichia R."/>
            <person name="Alam I."/>
            <person name="Rashid M."/>
            <person name="Vinu M."/>
            <person name="Ba-Alawi W."/>
            <person name="Anthony Kamau A."/>
            <person name="Kamanda Ngugi D."/>
            <person name="Goker M."/>
            <person name="Klenk H.P."/>
            <person name="Bajic V."/>
            <person name="Stingl U."/>
        </authorList>
    </citation>
    <scope>NUCLEOTIDE SEQUENCE [LARGE SCALE GENOMIC DNA]</scope>
    <source>
        <strain evidence="9">SCGC-AAA259D14</strain>
    </source>
</reference>
<dbReference type="CDD" id="cd06261">
    <property type="entry name" value="TM_PBP2"/>
    <property type="match status" value="1"/>
</dbReference>
<gene>
    <name evidence="9" type="ORF">AKJ62_00245</name>
</gene>
<keyword evidence="10" id="KW-1185">Reference proteome</keyword>
<proteinExistence type="inferred from homology"/>
<dbReference type="PROSITE" id="PS50928">
    <property type="entry name" value="ABC_TM1"/>
    <property type="match status" value="1"/>
</dbReference>
<dbReference type="Proteomes" id="UP000070589">
    <property type="component" value="Unassembled WGS sequence"/>
</dbReference>
<dbReference type="PANTHER" id="PTHR43163:SF6">
    <property type="entry name" value="DIPEPTIDE TRANSPORT SYSTEM PERMEASE PROTEIN DPPB-RELATED"/>
    <property type="match status" value="1"/>
</dbReference>